<dbReference type="AlphaFoldDB" id="A0AAV1HGP0"/>
<feature type="compositionally biased region" description="Acidic residues" evidence="5">
    <location>
        <begin position="320"/>
        <end position="334"/>
    </location>
</feature>
<feature type="region of interest" description="Disordered" evidence="5">
    <location>
        <begin position="278"/>
        <end position="452"/>
    </location>
</feature>
<feature type="compositionally biased region" description="Acidic residues" evidence="5">
    <location>
        <begin position="374"/>
        <end position="427"/>
    </location>
</feature>
<feature type="compositionally biased region" description="Basic and acidic residues" evidence="5">
    <location>
        <begin position="752"/>
        <end position="768"/>
    </location>
</feature>
<keyword evidence="4" id="KW-0175">Coiled coil</keyword>
<gene>
    <name evidence="7" type="ORF">XNOV1_A023507</name>
</gene>
<dbReference type="GO" id="GO:0005737">
    <property type="term" value="C:cytoplasm"/>
    <property type="evidence" value="ECO:0007669"/>
    <property type="project" value="TreeGrafter"/>
</dbReference>
<feature type="compositionally biased region" description="Polar residues" evidence="5">
    <location>
        <begin position="428"/>
        <end position="440"/>
    </location>
</feature>
<dbReference type="PANTHER" id="PTHR24179">
    <property type="entry name" value="PROTEIN PHOSPHATASE 1 REGULATORY SUBUNIT 12"/>
    <property type="match status" value="1"/>
</dbReference>
<keyword evidence="6" id="KW-1133">Transmembrane helix</keyword>
<feature type="compositionally biased region" description="Acidic residues" evidence="5">
    <location>
        <begin position="282"/>
        <end position="294"/>
    </location>
</feature>
<dbReference type="PANTHER" id="PTHR24179:SF21">
    <property type="entry name" value="MYOSIN BINDING SUBUNIT, ISOFORM O"/>
    <property type="match status" value="1"/>
</dbReference>
<evidence type="ECO:0000256" key="1">
    <source>
        <dbReference type="ARBA" id="ARBA00022473"/>
    </source>
</evidence>
<feature type="transmembrane region" description="Helical" evidence="6">
    <location>
        <begin position="35"/>
        <end position="55"/>
    </location>
</feature>
<keyword evidence="1" id="KW-0217">Developmental protein</keyword>
<feature type="compositionally biased region" description="Basic residues" evidence="5">
    <location>
        <begin position="514"/>
        <end position="524"/>
    </location>
</feature>
<reference evidence="7" key="1">
    <citation type="submission" date="2023-08" db="EMBL/GenBank/DDBJ databases">
        <authorList>
            <person name="Alioto T."/>
            <person name="Alioto T."/>
            <person name="Gomez Garrido J."/>
        </authorList>
    </citation>
    <scope>NUCLEOTIDE SEQUENCE</scope>
</reference>
<evidence type="ECO:0000313" key="8">
    <source>
        <dbReference type="Proteomes" id="UP001178508"/>
    </source>
</evidence>
<evidence type="ECO:0000256" key="3">
    <source>
        <dbReference type="ARBA" id="ARBA00023043"/>
    </source>
</evidence>
<proteinExistence type="predicted"/>
<keyword evidence="6" id="KW-0472">Membrane</keyword>
<evidence type="ECO:0000256" key="5">
    <source>
        <dbReference type="SAM" id="MobiDB-lite"/>
    </source>
</evidence>
<dbReference type="GO" id="GO:0019208">
    <property type="term" value="F:phosphatase regulator activity"/>
    <property type="evidence" value="ECO:0007669"/>
    <property type="project" value="TreeGrafter"/>
</dbReference>
<evidence type="ECO:0000256" key="2">
    <source>
        <dbReference type="ARBA" id="ARBA00022737"/>
    </source>
</evidence>
<accession>A0AAV1HGP0</accession>
<feature type="coiled-coil region" evidence="4">
    <location>
        <begin position="223"/>
        <end position="264"/>
    </location>
</feature>
<protein>
    <submittedName>
        <fullName evidence="7">Uncharacterized protein</fullName>
    </submittedName>
</protein>
<feature type="region of interest" description="Disordered" evidence="5">
    <location>
        <begin position="503"/>
        <end position="532"/>
    </location>
</feature>
<organism evidence="7 8">
    <name type="scientific">Xyrichtys novacula</name>
    <name type="common">Pearly razorfish</name>
    <name type="synonym">Hemipteronotus novacula</name>
    <dbReference type="NCBI Taxonomy" id="13765"/>
    <lineage>
        <taxon>Eukaryota</taxon>
        <taxon>Metazoa</taxon>
        <taxon>Chordata</taxon>
        <taxon>Craniata</taxon>
        <taxon>Vertebrata</taxon>
        <taxon>Euteleostomi</taxon>
        <taxon>Actinopterygii</taxon>
        <taxon>Neopterygii</taxon>
        <taxon>Teleostei</taxon>
        <taxon>Neoteleostei</taxon>
        <taxon>Acanthomorphata</taxon>
        <taxon>Eupercaria</taxon>
        <taxon>Labriformes</taxon>
        <taxon>Labridae</taxon>
        <taxon>Xyrichtys</taxon>
    </lineage>
</organism>
<evidence type="ECO:0000256" key="4">
    <source>
        <dbReference type="SAM" id="Coils"/>
    </source>
</evidence>
<dbReference type="SUPFAM" id="SSF57997">
    <property type="entry name" value="Tropomyosin"/>
    <property type="match status" value="1"/>
</dbReference>
<dbReference type="Gene3D" id="6.10.140.390">
    <property type="match status" value="1"/>
</dbReference>
<feature type="compositionally biased region" description="Acidic residues" evidence="5">
    <location>
        <begin position="342"/>
        <end position="364"/>
    </location>
</feature>
<dbReference type="Proteomes" id="UP001178508">
    <property type="component" value="Chromosome 22"/>
</dbReference>
<feature type="region of interest" description="Disordered" evidence="5">
    <location>
        <begin position="729"/>
        <end position="768"/>
    </location>
</feature>
<sequence>MTAKHRRGKNNHKHEDNFFKNDITETEVRSGATNYALLLVLFLMIVIGGAIGAWFCFQQHQTLTYLTDNLMGMQMKIVKLQASHEDLRQSSSKPFSESLETRLIALEESYALAQKQVGMALATAEQLRTSDLPAQVLSLHTEMKTRLAEMQQATVSLEQLSQLQSMLKGKSDEFDGVKVQVDGLAKLNTDLSEKVEVLMGSLGEAESKLEERAEQVGTLSATLDEQSAEVLRLKTQLATYEAQLEASTQEMATVRELLESEKSQQLQQASVEEQLNTMVEETPAEPEDKTEEETAPVADEVTEEAVKEEALPADQNTPSEEVEAEEVAEADEGAEAAAQDEAPVEQEDSVTDETAPSEEVEAAAEDQTGSVSEKEEEDTIQAEEEEVQEEVTAEEENVSEGEEVFEEEEEQDVAAEDEEEDAVEENNDLPQDNSLSSLTESLGPASPPSHHCCSVSVPQSLTLIGDHAGICSQTNYLLQVTSNLYNDFSSLCIRHRPRSYLTPVRDEEAESQRKAKSRHARQTRRSTQGVTLTDLKEAQKTFSLPPQDRQAAEGGTLDERSCLRKNFAEDRRVRIDLAESIEQTEISRKWSKVDEEGNFDTRLETLTECSVPNLSYPSTAESCGLTYCNSSYRVGERWRRDENQNPIEETAELTFTTKQRRRCCAVDGPDSNTSEVIRRVDLSQHKPLQLFLSSVALCSTSPYPRPHQWTILALGAECCHSRASGRLPALKTGGRGEAEERVQGGGGLEGRPSSERRERESAMERECV</sequence>
<evidence type="ECO:0000313" key="7">
    <source>
        <dbReference type="EMBL" id="CAJ1084765.1"/>
    </source>
</evidence>
<dbReference type="EMBL" id="OY660885">
    <property type="protein sequence ID" value="CAJ1084765.1"/>
    <property type="molecule type" value="Genomic_DNA"/>
</dbReference>
<keyword evidence="6" id="KW-0812">Transmembrane</keyword>
<evidence type="ECO:0000256" key="6">
    <source>
        <dbReference type="SAM" id="Phobius"/>
    </source>
</evidence>
<keyword evidence="2" id="KW-0677">Repeat</keyword>
<keyword evidence="3" id="KW-0040">ANK repeat</keyword>
<dbReference type="GO" id="GO:0004857">
    <property type="term" value="F:enzyme inhibitor activity"/>
    <property type="evidence" value="ECO:0007669"/>
    <property type="project" value="TreeGrafter"/>
</dbReference>
<keyword evidence="8" id="KW-1185">Reference proteome</keyword>
<name>A0AAV1HGP0_XYRNO</name>
<feature type="compositionally biased region" description="Basic and acidic residues" evidence="5">
    <location>
        <begin position="504"/>
        <end position="513"/>
    </location>
</feature>
<dbReference type="InterPro" id="IPR051226">
    <property type="entry name" value="PP1_Regulatory_Subunit"/>
</dbReference>